<reference evidence="1" key="2">
    <citation type="submission" date="2023-06" db="EMBL/GenBank/DDBJ databases">
        <authorList>
            <person name="Ma L."/>
            <person name="Liu K.-W."/>
            <person name="Li Z."/>
            <person name="Hsiao Y.-Y."/>
            <person name="Qi Y."/>
            <person name="Fu T."/>
            <person name="Tang G."/>
            <person name="Zhang D."/>
            <person name="Sun W.-H."/>
            <person name="Liu D.-K."/>
            <person name="Li Y."/>
            <person name="Chen G.-Z."/>
            <person name="Liu X.-D."/>
            <person name="Liao X.-Y."/>
            <person name="Jiang Y.-T."/>
            <person name="Yu X."/>
            <person name="Hao Y."/>
            <person name="Huang J."/>
            <person name="Zhao X.-W."/>
            <person name="Ke S."/>
            <person name="Chen Y.-Y."/>
            <person name="Wu W.-L."/>
            <person name="Hsu J.-L."/>
            <person name="Lin Y.-F."/>
            <person name="Huang M.-D."/>
            <person name="Li C.-Y."/>
            <person name="Huang L."/>
            <person name="Wang Z.-W."/>
            <person name="Zhao X."/>
            <person name="Zhong W.-Y."/>
            <person name="Peng D.-H."/>
            <person name="Ahmad S."/>
            <person name="Lan S."/>
            <person name="Zhang J.-S."/>
            <person name="Tsai W.-C."/>
            <person name="Van De Peer Y."/>
            <person name="Liu Z.-J."/>
        </authorList>
    </citation>
    <scope>NUCLEOTIDE SEQUENCE</scope>
    <source>
        <strain evidence="1">SCP</strain>
        <tissue evidence="1">Leaves</tissue>
    </source>
</reference>
<sequence length="152" mass="16529">MSSKRSSTNPLSPLDCSLLQVKRPLKKAETKQFLIGLTGMNGHPWCMLHSAAKASLTQYNCANWLSGWSHPGYHLLGDCGSYSRGSNVVAGGVQGSDKEQRTSLQGMGAAAQNSRSRRGWRVLDALRVELDHGGSAFLARARWVPDHGRPRA</sequence>
<organism evidence="1 2">
    <name type="scientific">Acorus gramineus</name>
    <name type="common">Dwarf sweet flag</name>
    <dbReference type="NCBI Taxonomy" id="55184"/>
    <lineage>
        <taxon>Eukaryota</taxon>
        <taxon>Viridiplantae</taxon>
        <taxon>Streptophyta</taxon>
        <taxon>Embryophyta</taxon>
        <taxon>Tracheophyta</taxon>
        <taxon>Spermatophyta</taxon>
        <taxon>Magnoliopsida</taxon>
        <taxon>Liliopsida</taxon>
        <taxon>Acoraceae</taxon>
        <taxon>Acorus</taxon>
    </lineage>
</organism>
<name>A0AAV9AVE4_ACOGR</name>
<dbReference type="Proteomes" id="UP001179952">
    <property type="component" value="Unassembled WGS sequence"/>
</dbReference>
<dbReference type="EMBL" id="JAUJYN010000006">
    <property type="protein sequence ID" value="KAK1268333.1"/>
    <property type="molecule type" value="Genomic_DNA"/>
</dbReference>
<gene>
    <name evidence="1" type="ORF">QJS04_geneDACA006496</name>
</gene>
<proteinExistence type="predicted"/>
<accession>A0AAV9AVE4</accession>
<dbReference type="AlphaFoldDB" id="A0AAV9AVE4"/>
<evidence type="ECO:0000313" key="2">
    <source>
        <dbReference type="Proteomes" id="UP001179952"/>
    </source>
</evidence>
<reference evidence="1" key="1">
    <citation type="journal article" date="2023" name="Nat. Commun.">
        <title>Diploid and tetraploid genomes of Acorus and the evolution of monocots.</title>
        <authorList>
            <person name="Ma L."/>
            <person name="Liu K.W."/>
            <person name="Li Z."/>
            <person name="Hsiao Y.Y."/>
            <person name="Qi Y."/>
            <person name="Fu T."/>
            <person name="Tang G.D."/>
            <person name="Zhang D."/>
            <person name="Sun W.H."/>
            <person name="Liu D.K."/>
            <person name="Li Y."/>
            <person name="Chen G.Z."/>
            <person name="Liu X.D."/>
            <person name="Liao X.Y."/>
            <person name="Jiang Y.T."/>
            <person name="Yu X."/>
            <person name="Hao Y."/>
            <person name="Huang J."/>
            <person name="Zhao X.W."/>
            <person name="Ke S."/>
            <person name="Chen Y.Y."/>
            <person name="Wu W.L."/>
            <person name="Hsu J.L."/>
            <person name="Lin Y.F."/>
            <person name="Huang M.D."/>
            <person name="Li C.Y."/>
            <person name="Huang L."/>
            <person name="Wang Z.W."/>
            <person name="Zhao X."/>
            <person name="Zhong W.Y."/>
            <person name="Peng D.H."/>
            <person name="Ahmad S."/>
            <person name="Lan S."/>
            <person name="Zhang J.S."/>
            <person name="Tsai W.C."/>
            <person name="Van de Peer Y."/>
            <person name="Liu Z.J."/>
        </authorList>
    </citation>
    <scope>NUCLEOTIDE SEQUENCE</scope>
    <source>
        <strain evidence="1">SCP</strain>
    </source>
</reference>
<protein>
    <submittedName>
        <fullName evidence="1">Uncharacterized protein</fullName>
    </submittedName>
</protein>
<keyword evidence="2" id="KW-1185">Reference proteome</keyword>
<comment type="caution">
    <text evidence="1">The sequence shown here is derived from an EMBL/GenBank/DDBJ whole genome shotgun (WGS) entry which is preliminary data.</text>
</comment>
<evidence type="ECO:0000313" key="1">
    <source>
        <dbReference type="EMBL" id="KAK1268333.1"/>
    </source>
</evidence>